<dbReference type="InterPro" id="IPR013324">
    <property type="entry name" value="RNA_pol_sigma_r3/r4-like"/>
</dbReference>
<dbReference type="InterPro" id="IPR007630">
    <property type="entry name" value="RNA_pol_sigma70_r4"/>
</dbReference>
<dbReference type="NCBIfam" id="TIGR02983">
    <property type="entry name" value="SigE-fam_strep"/>
    <property type="match status" value="1"/>
</dbReference>
<dbReference type="InterPro" id="IPR036388">
    <property type="entry name" value="WH-like_DNA-bd_sf"/>
</dbReference>
<keyword evidence="4" id="KW-0238">DNA-binding</keyword>
<proteinExistence type="inferred from homology"/>
<dbReference type="InterPro" id="IPR007627">
    <property type="entry name" value="RNA_pol_sigma70_r2"/>
</dbReference>
<dbReference type="PANTHER" id="PTHR43133:SF50">
    <property type="entry name" value="ECF RNA POLYMERASE SIGMA FACTOR SIGM"/>
    <property type="match status" value="1"/>
</dbReference>
<evidence type="ECO:0000259" key="7">
    <source>
        <dbReference type="Pfam" id="PF04545"/>
    </source>
</evidence>
<comment type="similarity">
    <text evidence="1">Belongs to the sigma-70 factor family. ECF subfamily.</text>
</comment>
<dbReference type="CDD" id="cd06171">
    <property type="entry name" value="Sigma70_r4"/>
    <property type="match status" value="1"/>
</dbReference>
<dbReference type="PANTHER" id="PTHR43133">
    <property type="entry name" value="RNA POLYMERASE ECF-TYPE SIGMA FACTO"/>
    <property type="match status" value="1"/>
</dbReference>
<dbReference type="NCBIfam" id="TIGR02937">
    <property type="entry name" value="sigma70-ECF"/>
    <property type="match status" value="1"/>
</dbReference>
<dbReference type="Proteomes" id="UP000000844">
    <property type="component" value="Chromosome"/>
</dbReference>
<dbReference type="Pfam" id="PF04542">
    <property type="entry name" value="Sigma70_r2"/>
    <property type="match status" value="1"/>
</dbReference>
<name>D3Q8E0_STANL</name>
<evidence type="ECO:0000259" key="6">
    <source>
        <dbReference type="Pfam" id="PF04542"/>
    </source>
</evidence>
<dbReference type="SUPFAM" id="SSF88659">
    <property type="entry name" value="Sigma3 and sigma4 domains of RNA polymerase sigma factors"/>
    <property type="match status" value="1"/>
</dbReference>
<evidence type="ECO:0000313" key="8">
    <source>
        <dbReference type="EMBL" id="ADD42514.1"/>
    </source>
</evidence>
<feature type="domain" description="RNA polymerase sigma-70 region 4" evidence="7">
    <location>
        <begin position="125"/>
        <end position="173"/>
    </location>
</feature>
<evidence type="ECO:0000256" key="3">
    <source>
        <dbReference type="ARBA" id="ARBA00023082"/>
    </source>
</evidence>
<protein>
    <submittedName>
        <fullName evidence="8">Transcriptional regulator, LuxR family</fullName>
    </submittedName>
</protein>
<dbReference type="HOGENOM" id="CLU_047691_15_4_11"/>
<evidence type="ECO:0000256" key="5">
    <source>
        <dbReference type="ARBA" id="ARBA00023163"/>
    </source>
</evidence>
<dbReference type="InterPro" id="IPR039425">
    <property type="entry name" value="RNA_pol_sigma-70-like"/>
</dbReference>
<dbReference type="STRING" id="446470.Snas_2838"/>
<dbReference type="KEGG" id="sna:Snas_2838"/>
<organism evidence="8 9">
    <name type="scientific">Stackebrandtia nassauensis (strain DSM 44728 / CIP 108903 / NRRL B-16338 / NBRC 102104 / LLR-40K-21)</name>
    <dbReference type="NCBI Taxonomy" id="446470"/>
    <lineage>
        <taxon>Bacteria</taxon>
        <taxon>Bacillati</taxon>
        <taxon>Actinomycetota</taxon>
        <taxon>Actinomycetes</taxon>
        <taxon>Glycomycetales</taxon>
        <taxon>Glycomycetaceae</taxon>
        <taxon>Stackebrandtia</taxon>
    </lineage>
</organism>
<sequence length="188" mass="21551">MTVQAKGTGESEMVVGKRTSEDEFDEFVRGSSLRLLRSAYLLTGDQHLAEDLVQSALERTHRSWKRLHRTESAEMYTRRVMYHLQVAWWRRRRVKEHFDEQPIDERVSTPDSAEDATRRLVLGQALAQLTTRQRAVIVLRFYEDLSVSQTAEMLGCSNGTVKSQTAKALAALRRQRPELAQLTEGSFA</sequence>
<accession>D3Q8E0</accession>
<dbReference type="InterPro" id="IPR013325">
    <property type="entry name" value="RNA_pol_sigma_r2"/>
</dbReference>
<keyword evidence="9" id="KW-1185">Reference proteome</keyword>
<reference evidence="8 9" key="1">
    <citation type="journal article" date="2009" name="Stand. Genomic Sci.">
        <title>Complete genome sequence of Stackebrandtia nassauensis type strain (LLR-40K-21).</title>
        <authorList>
            <person name="Munk C."/>
            <person name="Lapidus A."/>
            <person name="Copeland A."/>
            <person name="Jando M."/>
            <person name="Mayilraj S."/>
            <person name="Glavina Del Rio T."/>
            <person name="Nolan M."/>
            <person name="Chen F."/>
            <person name="Lucas S."/>
            <person name="Tice H."/>
            <person name="Cheng J.F."/>
            <person name="Han C."/>
            <person name="Detter J.C."/>
            <person name="Bruce D."/>
            <person name="Goodwin L."/>
            <person name="Chain P."/>
            <person name="Pitluck S."/>
            <person name="Goker M."/>
            <person name="Ovchinikova G."/>
            <person name="Pati A."/>
            <person name="Ivanova N."/>
            <person name="Mavromatis K."/>
            <person name="Chen A."/>
            <person name="Palaniappan K."/>
            <person name="Land M."/>
            <person name="Hauser L."/>
            <person name="Chang Y.J."/>
            <person name="Jeffries C.D."/>
            <person name="Bristow J."/>
            <person name="Eisen J.A."/>
            <person name="Markowitz V."/>
            <person name="Hugenholtz P."/>
            <person name="Kyrpides N.C."/>
            <person name="Klenk H.P."/>
        </authorList>
    </citation>
    <scope>NUCLEOTIDE SEQUENCE [LARGE SCALE GENOMIC DNA]</scope>
    <source>
        <strain evidence="9">DSM 44728 / CIP 108903 / NRRL B-16338 / NBRC 102104 / LLR-40K-21</strain>
    </source>
</reference>
<evidence type="ECO:0000313" key="9">
    <source>
        <dbReference type="Proteomes" id="UP000000844"/>
    </source>
</evidence>
<keyword evidence="3" id="KW-0731">Sigma factor</keyword>
<evidence type="ECO:0000256" key="1">
    <source>
        <dbReference type="ARBA" id="ARBA00010641"/>
    </source>
</evidence>
<dbReference type="InterPro" id="IPR014284">
    <property type="entry name" value="RNA_pol_sigma-70_dom"/>
</dbReference>
<dbReference type="AlphaFoldDB" id="D3Q8E0"/>
<evidence type="ECO:0000256" key="2">
    <source>
        <dbReference type="ARBA" id="ARBA00023015"/>
    </source>
</evidence>
<dbReference type="SUPFAM" id="SSF88946">
    <property type="entry name" value="Sigma2 domain of RNA polymerase sigma factors"/>
    <property type="match status" value="1"/>
</dbReference>
<dbReference type="Gene3D" id="1.10.10.10">
    <property type="entry name" value="Winged helix-like DNA-binding domain superfamily/Winged helix DNA-binding domain"/>
    <property type="match status" value="1"/>
</dbReference>
<dbReference type="GO" id="GO:0006352">
    <property type="term" value="P:DNA-templated transcription initiation"/>
    <property type="evidence" value="ECO:0007669"/>
    <property type="project" value="InterPro"/>
</dbReference>
<keyword evidence="5" id="KW-0804">Transcription</keyword>
<dbReference type="GO" id="GO:0003677">
    <property type="term" value="F:DNA binding"/>
    <property type="evidence" value="ECO:0007669"/>
    <property type="project" value="UniProtKB-KW"/>
</dbReference>
<dbReference type="EMBL" id="CP001778">
    <property type="protein sequence ID" value="ADD42514.1"/>
    <property type="molecule type" value="Genomic_DNA"/>
</dbReference>
<gene>
    <name evidence="8" type="ordered locus">Snas_2838</name>
</gene>
<dbReference type="eggNOG" id="COG1595">
    <property type="taxonomic scope" value="Bacteria"/>
</dbReference>
<dbReference type="InterPro" id="IPR014325">
    <property type="entry name" value="RNA_pol_sigma-E_actinobac"/>
</dbReference>
<keyword evidence="2" id="KW-0805">Transcription regulation</keyword>
<dbReference type="Pfam" id="PF04545">
    <property type="entry name" value="Sigma70_r4"/>
    <property type="match status" value="1"/>
</dbReference>
<feature type="domain" description="RNA polymerase sigma-70 region 2" evidence="6">
    <location>
        <begin position="34"/>
        <end position="93"/>
    </location>
</feature>
<dbReference type="GO" id="GO:0016987">
    <property type="term" value="F:sigma factor activity"/>
    <property type="evidence" value="ECO:0007669"/>
    <property type="project" value="UniProtKB-KW"/>
</dbReference>
<evidence type="ECO:0000256" key="4">
    <source>
        <dbReference type="ARBA" id="ARBA00023125"/>
    </source>
</evidence>
<dbReference type="Gene3D" id="1.10.1740.10">
    <property type="match status" value="1"/>
</dbReference>